<evidence type="ECO:0000313" key="2">
    <source>
        <dbReference type="Proteomes" id="UP000077066"/>
    </source>
</evidence>
<sequence>MIRIYLDTCCYNRPFDDKSQVTIQLESNAKLFIQKEISNESYQLVWSFILDYENKFNPHKEQQKNIQRWENKAVFYCKPSEEIAEKATEIEAHGIHKNDAIHILVQ</sequence>
<gene>
    <name evidence="1" type="ORF">MBFIL_14450</name>
</gene>
<keyword evidence="2" id="KW-1185">Reference proteome</keyword>
<dbReference type="AlphaFoldDB" id="A0A166C5S2"/>
<evidence type="ECO:0000313" key="1">
    <source>
        <dbReference type="EMBL" id="KZX11487.1"/>
    </source>
</evidence>
<dbReference type="EMBL" id="LWMT01000248">
    <property type="protein sequence ID" value="KZX11487.1"/>
    <property type="molecule type" value="Genomic_DNA"/>
</dbReference>
<dbReference type="STRING" id="55758.MBFIL_14450"/>
<dbReference type="SUPFAM" id="SSF88723">
    <property type="entry name" value="PIN domain-like"/>
    <property type="match status" value="1"/>
</dbReference>
<dbReference type="RefSeq" id="WP_084266351.1">
    <property type="nucleotide sequence ID" value="NZ_LWMT01000248.1"/>
</dbReference>
<dbReference type="Proteomes" id="UP000077066">
    <property type="component" value="Unassembled WGS sequence"/>
</dbReference>
<reference evidence="1 2" key="1">
    <citation type="submission" date="2016-04" db="EMBL/GenBank/DDBJ databases">
        <title>Genome sequence of Methanobrevibacter filiformis DSM 11501.</title>
        <authorList>
            <person name="Poehlein A."/>
            <person name="Seedorf H."/>
            <person name="Daniel R."/>
        </authorList>
    </citation>
    <scope>NUCLEOTIDE SEQUENCE [LARGE SCALE GENOMIC DNA]</scope>
    <source>
        <strain evidence="1 2">DSM 11501</strain>
    </source>
</reference>
<comment type="caution">
    <text evidence="1">The sequence shown here is derived from an EMBL/GenBank/DDBJ whole genome shotgun (WGS) entry which is preliminary data.</text>
</comment>
<dbReference type="InterPro" id="IPR029060">
    <property type="entry name" value="PIN-like_dom_sf"/>
</dbReference>
<organism evidence="1 2">
    <name type="scientific">Methanobrevibacter filiformis</name>
    <dbReference type="NCBI Taxonomy" id="55758"/>
    <lineage>
        <taxon>Archaea</taxon>
        <taxon>Methanobacteriati</taxon>
        <taxon>Methanobacteriota</taxon>
        <taxon>Methanomada group</taxon>
        <taxon>Methanobacteria</taxon>
        <taxon>Methanobacteriales</taxon>
        <taxon>Methanobacteriaceae</taxon>
        <taxon>Methanobrevibacter</taxon>
    </lineage>
</organism>
<dbReference type="OrthoDB" id="115459at2157"/>
<accession>A0A166C5S2</accession>
<dbReference type="PATRIC" id="fig|55758.3.peg.1632"/>
<name>A0A166C5S2_9EURY</name>
<protein>
    <submittedName>
        <fullName evidence="1">Uncharacterized protein</fullName>
    </submittedName>
</protein>
<proteinExistence type="predicted"/>